<evidence type="ECO:0000313" key="3">
    <source>
        <dbReference type="Proteomes" id="UP000255541"/>
    </source>
</evidence>
<feature type="compositionally biased region" description="Basic and acidic residues" evidence="1">
    <location>
        <begin position="1"/>
        <end position="16"/>
    </location>
</feature>
<evidence type="ECO:0000313" key="2">
    <source>
        <dbReference type="EMBL" id="RDS90589.1"/>
    </source>
</evidence>
<dbReference type="AlphaFoldDB" id="A0A7Z6QP72"/>
<sequence>MPGLPTRDERRPEGDQRNAQQIQYDNPILNRTILSGSDDATPNGRESRDRLTNNLKQQVGDFTSDNQDPESRADANYRLAHAVNYIDSDPSLSRHQSRSPGDGTLDQKSEVDRLVTFSKEGYSALNQK</sequence>
<proteinExistence type="predicted"/>
<accession>A0A7Z6QP72</accession>
<name>A0A7Z6QP72_PSEFL</name>
<protein>
    <submittedName>
        <fullName evidence="2">Uncharacterized protein</fullName>
    </submittedName>
</protein>
<comment type="caution">
    <text evidence="2">The sequence shown here is derived from an EMBL/GenBank/DDBJ whole genome shotgun (WGS) entry which is preliminary data.</text>
</comment>
<dbReference type="Proteomes" id="UP000255541">
    <property type="component" value="Unassembled WGS sequence"/>
</dbReference>
<gene>
    <name evidence="2" type="ORF">DL347_14370</name>
</gene>
<reference evidence="2 3" key="1">
    <citation type="submission" date="2018-07" db="EMBL/GenBank/DDBJ databases">
        <title>Draft Genome Sequence of Pseudomonas fluorescens AHK-1 associated with canker disease of kiwifruit.</title>
        <authorList>
            <person name="Wu Z."/>
        </authorList>
    </citation>
    <scope>NUCLEOTIDE SEQUENCE [LARGE SCALE GENOMIC DNA]</scope>
    <source>
        <strain evidence="2 3">AHK-1</strain>
    </source>
</reference>
<dbReference type="EMBL" id="QRBA01000007">
    <property type="protein sequence ID" value="RDS90589.1"/>
    <property type="molecule type" value="Genomic_DNA"/>
</dbReference>
<evidence type="ECO:0000256" key="1">
    <source>
        <dbReference type="SAM" id="MobiDB-lite"/>
    </source>
</evidence>
<feature type="region of interest" description="Disordered" evidence="1">
    <location>
        <begin position="87"/>
        <end position="112"/>
    </location>
</feature>
<organism evidence="2 3">
    <name type="scientific">Pseudomonas fluorescens</name>
    <dbReference type="NCBI Taxonomy" id="294"/>
    <lineage>
        <taxon>Bacteria</taxon>
        <taxon>Pseudomonadati</taxon>
        <taxon>Pseudomonadota</taxon>
        <taxon>Gammaproteobacteria</taxon>
        <taxon>Pseudomonadales</taxon>
        <taxon>Pseudomonadaceae</taxon>
        <taxon>Pseudomonas</taxon>
    </lineage>
</organism>
<feature type="region of interest" description="Disordered" evidence="1">
    <location>
        <begin position="1"/>
        <end position="48"/>
    </location>
</feature>